<dbReference type="EMBL" id="JAGEVF010000003">
    <property type="protein sequence ID" value="MBO3116205.1"/>
    <property type="molecule type" value="Genomic_DNA"/>
</dbReference>
<evidence type="ECO:0000313" key="2">
    <source>
        <dbReference type="EMBL" id="MBO3116205.1"/>
    </source>
</evidence>
<evidence type="ECO:0000256" key="1">
    <source>
        <dbReference type="SAM" id="SignalP"/>
    </source>
</evidence>
<proteinExistence type="predicted"/>
<feature type="chain" id="PRO_5046425001" evidence="1">
    <location>
        <begin position="23"/>
        <end position="613"/>
    </location>
</feature>
<dbReference type="Pfam" id="PF13585">
    <property type="entry name" value="CHU_C"/>
    <property type="match status" value="1"/>
</dbReference>
<gene>
    <name evidence="2" type="ORF">J4050_05565</name>
</gene>
<name>A0ABS3T0C6_9FLAO</name>
<dbReference type="RefSeq" id="WP_208153108.1">
    <property type="nucleotide sequence ID" value="NZ_JAGEVF010000003.1"/>
</dbReference>
<feature type="signal peptide" evidence="1">
    <location>
        <begin position="1"/>
        <end position="22"/>
    </location>
</feature>
<evidence type="ECO:0000313" key="3">
    <source>
        <dbReference type="Proteomes" id="UP000676776"/>
    </source>
</evidence>
<sequence>MLKKVFFITCYLFLANCIPLNAQDVSLFEQFNGRYDYLAIGNTLNPLENNGNTFCTILESSEASLNINANQTIIKAYLYWAGSGPGDSNVSLNGTPFSADDTYTVDYTTESNVELTYFSSYADITDFIVTNGNGIYTFSDLDINSVLLSNPGYCGNRTNFGGWSIYVIYEDTSLPLNQVSLFQGLQIINRNVGEIEINLNNINVFDNEGAKIGFLAWEGDNALNFGESLSINGNIISNPPLNLADNAFNGTNTFTNSTDFFNADLDVYSIENNIAIGDTSAIIRMTTGDFDDFGIFRADLIIINNIITVLNSKLPDATIRLDNSTVQCNSNSIALDYTVFNLNSTEQLPSNTPIAFYFDGVLIGQSQTTVAIPIGENEIGSIVLEIPEDVNSEITVLAMVDDIGNMTGIVDETDETNNTNTRVIELINSPEIEVLAPLKGCNEGFSTSTFNLYQAIEGNDYHPETIEFYESIEDLENGNDSILDPSSYNNTSIPQTIYIKIPDFPCYRILAFDLIIENCPPRIPQGFSPNDDQTNDWFNIQGLYNVFVDHDLKIFNRHGVLIFEGDNDQPWTGIINRGINGIGNRVPVGTYYFVLNLNDSDYRPMVGWVYVNY</sequence>
<reference evidence="2 3" key="1">
    <citation type="submission" date="2021-03" db="EMBL/GenBank/DDBJ databases">
        <title>Winogradskyella sp. nov., isolated from costal sediment.</title>
        <authorList>
            <person name="Gao C."/>
        </authorList>
    </citation>
    <scope>NUCLEOTIDE SEQUENCE [LARGE SCALE GENOMIC DNA]</scope>
    <source>
        <strain evidence="2 3">DF17</strain>
    </source>
</reference>
<organism evidence="2 3">
    <name type="scientific">Winogradskyella pelagia</name>
    <dbReference type="NCBI Taxonomy" id="2819984"/>
    <lineage>
        <taxon>Bacteria</taxon>
        <taxon>Pseudomonadati</taxon>
        <taxon>Bacteroidota</taxon>
        <taxon>Flavobacteriia</taxon>
        <taxon>Flavobacteriales</taxon>
        <taxon>Flavobacteriaceae</taxon>
        <taxon>Winogradskyella</taxon>
    </lineage>
</organism>
<protein>
    <submittedName>
        <fullName evidence="2">Gliding motility-associated C-terminal domain-containing protein</fullName>
    </submittedName>
</protein>
<dbReference type="InterPro" id="IPR026341">
    <property type="entry name" value="T9SS_type_B"/>
</dbReference>
<accession>A0ABS3T0C6</accession>
<dbReference type="NCBIfam" id="TIGR04131">
    <property type="entry name" value="Bac_Flav_CTERM"/>
    <property type="match status" value="1"/>
</dbReference>
<dbReference type="Gene3D" id="2.60.40.10">
    <property type="entry name" value="Immunoglobulins"/>
    <property type="match status" value="1"/>
</dbReference>
<keyword evidence="3" id="KW-1185">Reference proteome</keyword>
<keyword evidence="1" id="KW-0732">Signal</keyword>
<dbReference type="InterPro" id="IPR013783">
    <property type="entry name" value="Ig-like_fold"/>
</dbReference>
<comment type="caution">
    <text evidence="2">The sequence shown here is derived from an EMBL/GenBank/DDBJ whole genome shotgun (WGS) entry which is preliminary data.</text>
</comment>
<dbReference type="Proteomes" id="UP000676776">
    <property type="component" value="Unassembled WGS sequence"/>
</dbReference>